<sequence precursor="true">MFVRQKMAAPLLCAALLLSLVSLSQVVAVPPEPPKIAGESKDAEQSLQGFKVPEGLQRQVFAAEPMLANPVAFSIDHRGRIFVCETFRQSKGVEDNRGHAHWLDDDIAAQTVEDRLAYVKKHLKEKASDYTKYDDRIRLLTDTDGDGKADKSSVFADGFNEIVDGTGAGVIEYRGNVYYTNIPHLWMLKDVDANEQAEVRQSLAYGFGVRYAFRGHDMHGLIIGPDGRLYFSIGDRGLNVTTKEGKRLINPSSGAVLRCDLDGSNLEMFATGLRNPQELAFDDHGNLFTGDNNSDSGDKARWVYVVEGGDTGWRMEYQYFPDRGPFNREKIWHPQNAEQPAYIIPPTVNFADGPSGLAYYPGTGLPEHFNGRFFLCDFRGGPANSGVRTFKLKPKGASFEMVDAEQSFWSVLATDVEFGPDGGVYVSDWVNGWNGEGKGRIYRFYSPEISQSEVVQQVKKLLNDGLAGQSVAELKKLLAHPDRRVRQEAQFSLVDKQESTTLVEVATHSDSMLAKLHAIWGVEQLVRRGQDAAKLVTPIVALATSDNAEVRAQVAKVIGETKFAVGSETLIKLLKDDDLRVRYFAAVSLGKLKTKSAVPALLELLNENQDQDPVLRHGAVVGLVGAAESPAQLVVAAKGASPAVRLGVVLALRRMESPELAGFLNDNEPRVVLEAARAIHDLPIASELPKLAALVTRSTTSDPLLRRVLNANFRLGSVENANAVAAFAARSDAPEAMRIEALAMLKDWEKPSPKDRVLNFWRPLEGRSKEVAVAALKPALPGILTGPTKLRTAAAQLAADFGMKEVGPVLFGLLNDKSQAGQTRADALMALAALEVPELTTTVDEALADGDSRVRAAGRNVLMKLKPSDSLSAFEQAIFEGDLIERQAALASLTNFTQQGTNAILEKALDQLVAGKFPADSRLDLLTAAEKRDAGAVKSKVKQYQSQLPQDDPAAAYLDCAEGGDLERGKKIFFERAQVSCVRCHKAAGVGGDVGPDLTKLTSDPLKTRRYLLDSIVLPNKNIAKGFDSVVILDAEGRVLAGIVKQENDQRVELMTAEGKLISVDKELIEERKPGKSPMPEDLTKHLTKFELRDLVEYLASLKE</sequence>
<dbReference type="InterPro" id="IPR009056">
    <property type="entry name" value="Cyt_c-like_dom"/>
</dbReference>
<dbReference type="PANTHER" id="PTHR33546">
    <property type="entry name" value="LARGE, MULTIFUNCTIONAL SECRETED PROTEIN-RELATED"/>
    <property type="match status" value="1"/>
</dbReference>
<dbReference type="GO" id="GO:0008876">
    <property type="term" value="F:quinoprotein glucose dehydrogenase activity"/>
    <property type="evidence" value="ECO:0007669"/>
    <property type="project" value="UniProtKB-EC"/>
</dbReference>
<evidence type="ECO:0000256" key="5">
    <source>
        <dbReference type="SAM" id="SignalP"/>
    </source>
</evidence>
<protein>
    <submittedName>
        <fullName evidence="7">Quinoprotein glucose dehydrogenase B</fullName>
        <ecNumber evidence="7">1.1.5.2</ecNumber>
    </submittedName>
</protein>
<evidence type="ECO:0000259" key="6">
    <source>
        <dbReference type="PROSITE" id="PS51007"/>
    </source>
</evidence>
<dbReference type="Proteomes" id="UP000315017">
    <property type="component" value="Chromosome"/>
</dbReference>
<keyword evidence="1 4" id="KW-0349">Heme</keyword>
<dbReference type="KEGG" id="aagg:ETAA8_49540"/>
<dbReference type="NCBIfam" id="TIGR02604">
    <property type="entry name" value="Piru_Ver_Nterm"/>
    <property type="match status" value="1"/>
</dbReference>
<gene>
    <name evidence="7" type="primary">gdhB_2</name>
    <name evidence="7" type="ORF">ETAA8_49540</name>
</gene>
<dbReference type="InterPro" id="IPR011042">
    <property type="entry name" value="6-blade_b-propeller_TolB-like"/>
</dbReference>
<dbReference type="Pfam" id="PF23500">
    <property type="entry name" value="DUF7133"/>
    <property type="match status" value="1"/>
</dbReference>
<dbReference type="Gene3D" id="1.25.10.10">
    <property type="entry name" value="Leucine-rich Repeat Variant"/>
    <property type="match status" value="2"/>
</dbReference>
<dbReference type="NCBIfam" id="TIGR02603">
    <property type="entry name" value="CxxCH_TIGR02603"/>
    <property type="match status" value="1"/>
</dbReference>
<evidence type="ECO:0000313" key="8">
    <source>
        <dbReference type="Proteomes" id="UP000315017"/>
    </source>
</evidence>
<organism evidence="7 8">
    <name type="scientific">Anatilimnocola aggregata</name>
    <dbReference type="NCBI Taxonomy" id="2528021"/>
    <lineage>
        <taxon>Bacteria</taxon>
        <taxon>Pseudomonadati</taxon>
        <taxon>Planctomycetota</taxon>
        <taxon>Planctomycetia</taxon>
        <taxon>Pirellulales</taxon>
        <taxon>Pirellulaceae</taxon>
        <taxon>Anatilimnocola</taxon>
    </lineage>
</organism>
<dbReference type="Pfam" id="PF13646">
    <property type="entry name" value="HEAT_2"/>
    <property type="match status" value="1"/>
</dbReference>
<evidence type="ECO:0000313" key="7">
    <source>
        <dbReference type="EMBL" id="QDU29839.1"/>
    </source>
</evidence>
<dbReference type="PROSITE" id="PS51007">
    <property type="entry name" value="CYTC"/>
    <property type="match status" value="1"/>
</dbReference>
<keyword evidence="2 4" id="KW-0479">Metal-binding</keyword>
<evidence type="ECO:0000256" key="2">
    <source>
        <dbReference type="ARBA" id="ARBA00022723"/>
    </source>
</evidence>
<feature type="signal peptide" evidence="5">
    <location>
        <begin position="1"/>
        <end position="28"/>
    </location>
</feature>
<feature type="chain" id="PRO_5021788583" evidence="5">
    <location>
        <begin position="29"/>
        <end position="1104"/>
    </location>
</feature>
<dbReference type="InterPro" id="IPR011041">
    <property type="entry name" value="Quinoprot_gluc/sorb_DH_b-prop"/>
</dbReference>
<dbReference type="OrthoDB" id="9770043at2"/>
<dbReference type="InterPro" id="IPR016024">
    <property type="entry name" value="ARM-type_fold"/>
</dbReference>
<dbReference type="GO" id="GO:0046872">
    <property type="term" value="F:metal ion binding"/>
    <property type="evidence" value="ECO:0007669"/>
    <property type="project" value="UniProtKB-KW"/>
</dbReference>
<dbReference type="PANTHER" id="PTHR33546:SF1">
    <property type="entry name" value="LARGE, MULTIFUNCTIONAL SECRETED PROTEIN"/>
    <property type="match status" value="1"/>
</dbReference>
<dbReference type="RefSeq" id="WP_145094299.1">
    <property type="nucleotide sequence ID" value="NZ_CP036274.1"/>
</dbReference>
<dbReference type="InterPro" id="IPR011989">
    <property type="entry name" value="ARM-like"/>
</dbReference>
<accession>A0A517YHZ6</accession>
<dbReference type="EC" id="1.1.5.2" evidence="7"/>
<evidence type="ECO:0000256" key="1">
    <source>
        <dbReference type="ARBA" id="ARBA00022617"/>
    </source>
</evidence>
<dbReference type="SMART" id="SM00567">
    <property type="entry name" value="EZ_HEAT"/>
    <property type="match status" value="6"/>
</dbReference>
<dbReference type="SUPFAM" id="SSF46626">
    <property type="entry name" value="Cytochrome c"/>
    <property type="match status" value="1"/>
</dbReference>
<keyword evidence="8" id="KW-1185">Reference proteome</keyword>
<proteinExistence type="predicted"/>
<dbReference type="SUPFAM" id="SSF48371">
    <property type="entry name" value="ARM repeat"/>
    <property type="match status" value="1"/>
</dbReference>
<reference evidence="7 8" key="1">
    <citation type="submission" date="2019-02" db="EMBL/GenBank/DDBJ databases">
        <title>Deep-cultivation of Planctomycetes and their phenomic and genomic characterization uncovers novel biology.</title>
        <authorList>
            <person name="Wiegand S."/>
            <person name="Jogler M."/>
            <person name="Boedeker C."/>
            <person name="Pinto D."/>
            <person name="Vollmers J."/>
            <person name="Rivas-Marin E."/>
            <person name="Kohn T."/>
            <person name="Peeters S.H."/>
            <person name="Heuer A."/>
            <person name="Rast P."/>
            <person name="Oberbeckmann S."/>
            <person name="Bunk B."/>
            <person name="Jeske O."/>
            <person name="Meyerdierks A."/>
            <person name="Storesund J.E."/>
            <person name="Kallscheuer N."/>
            <person name="Luecker S."/>
            <person name="Lage O.M."/>
            <person name="Pohl T."/>
            <person name="Merkel B.J."/>
            <person name="Hornburger P."/>
            <person name="Mueller R.-W."/>
            <person name="Bruemmer F."/>
            <person name="Labrenz M."/>
            <person name="Spormann A.M."/>
            <person name="Op den Camp H."/>
            <person name="Overmann J."/>
            <person name="Amann R."/>
            <person name="Jetten M.S.M."/>
            <person name="Mascher T."/>
            <person name="Medema M.H."/>
            <person name="Devos D.P."/>
            <person name="Kaster A.-K."/>
            <person name="Ovreas L."/>
            <person name="Rohde M."/>
            <person name="Galperin M.Y."/>
            <person name="Jogler C."/>
        </authorList>
    </citation>
    <scope>NUCLEOTIDE SEQUENCE [LARGE SCALE GENOMIC DNA]</scope>
    <source>
        <strain evidence="7 8">ETA_A8</strain>
    </source>
</reference>
<dbReference type="InterPro" id="IPR055557">
    <property type="entry name" value="DUF7133"/>
</dbReference>
<name>A0A517YHZ6_9BACT</name>
<keyword evidence="3 4" id="KW-0408">Iron</keyword>
<dbReference type="InterPro" id="IPR004155">
    <property type="entry name" value="PBS_lyase_HEAT"/>
</dbReference>
<dbReference type="GO" id="GO:0009055">
    <property type="term" value="F:electron transfer activity"/>
    <property type="evidence" value="ECO:0007669"/>
    <property type="project" value="InterPro"/>
</dbReference>
<feature type="domain" description="Cytochrome c" evidence="6">
    <location>
        <begin position="964"/>
        <end position="1103"/>
    </location>
</feature>
<dbReference type="InterPro" id="IPR036909">
    <property type="entry name" value="Cyt_c-like_dom_sf"/>
</dbReference>
<dbReference type="Gene3D" id="2.120.10.30">
    <property type="entry name" value="TolB, C-terminal domain"/>
    <property type="match status" value="1"/>
</dbReference>
<evidence type="ECO:0000256" key="3">
    <source>
        <dbReference type="ARBA" id="ARBA00023004"/>
    </source>
</evidence>
<dbReference type="EMBL" id="CP036274">
    <property type="protein sequence ID" value="QDU29839.1"/>
    <property type="molecule type" value="Genomic_DNA"/>
</dbReference>
<keyword evidence="7" id="KW-0560">Oxidoreductase</keyword>
<evidence type="ECO:0000256" key="4">
    <source>
        <dbReference type="PROSITE-ProRule" id="PRU00433"/>
    </source>
</evidence>
<dbReference type="Gene3D" id="1.10.760.10">
    <property type="entry name" value="Cytochrome c-like domain"/>
    <property type="match status" value="1"/>
</dbReference>
<keyword evidence="5" id="KW-0732">Signal</keyword>
<dbReference type="InterPro" id="IPR013428">
    <property type="entry name" value="Membrane-bound_put_N"/>
</dbReference>
<dbReference type="InterPro" id="IPR013427">
    <property type="entry name" value="Haem-bd_dom_put"/>
</dbReference>
<dbReference type="AlphaFoldDB" id="A0A517YHZ6"/>
<dbReference type="SUPFAM" id="SSF50952">
    <property type="entry name" value="Soluble quinoprotein glucose dehydrogenase"/>
    <property type="match status" value="1"/>
</dbReference>
<dbReference type="GO" id="GO:0020037">
    <property type="term" value="F:heme binding"/>
    <property type="evidence" value="ECO:0007669"/>
    <property type="project" value="InterPro"/>
</dbReference>